<dbReference type="PANTHER" id="PTHR33371">
    <property type="entry name" value="INTERMEMBRANE PHOSPHOLIPID TRANSPORT SYSTEM BINDING PROTEIN MLAD-RELATED"/>
    <property type="match status" value="1"/>
</dbReference>
<sequence>MGLAVRRQPRVNPFWSGLVAAVVLVVAMVGVVVGGIPGGPAISLPWNHTMVLHVQLANADGLAPHASVDVAGVKVGEVHDVTSHGDIALATLNIDPQYSDIRSDAQVLLRPHGLFGPKYIEITPGSNSGQLLADGATINVRNTVQPVDLDQVLQALQAPEAQNLRTAIVELGKAAAGKGDDVNHLLGAAKTLTQTLQTPLLTLDHVSTNFNDFIIQNEAFNASFAQTPLDQLVASSNTTLAAFAANSAHLGSLLDHADSTLTTLDTALNGQGSNIKQTIDLLGKPGGTIDKLNTFNGLISLFAANLTGKEAAPGQKPSDVTQGIIAAIENIKSAFSSYDCSTTVASLSQCPQQSRAYYLRVQVFNLAGISQALQTLCTLPIPPLPGIIPLPALPIPCSPVASSSSRPGQDVVAGEYTNLGALIRS</sequence>
<dbReference type="InterPro" id="IPR003399">
    <property type="entry name" value="Mce/MlaD"/>
</dbReference>
<organism evidence="3 4">
    <name type="scientific">Candidatus Aeolococcus gillhamiae</name>
    <dbReference type="NCBI Taxonomy" id="3127015"/>
    <lineage>
        <taxon>Bacteria</taxon>
        <taxon>Bacillati</taxon>
        <taxon>Candidatus Dormiibacterota</taxon>
        <taxon>Candidatus Dormibacteria</taxon>
        <taxon>Candidatus Aeolococcales</taxon>
        <taxon>Candidatus Aeolococcaceae</taxon>
        <taxon>Candidatus Aeolococcus</taxon>
    </lineage>
</organism>
<evidence type="ECO:0000313" key="3">
    <source>
        <dbReference type="EMBL" id="PZR82655.1"/>
    </source>
</evidence>
<reference evidence="3 4" key="1">
    <citation type="journal article" date="2017" name="Nature">
        <title>Atmospheric trace gases support primary production in Antarctic desert surface soil.</title>
        <authorList>
            <person name="Ji M."/>
            <person name="Greening C."/>
            <person name="Vanwonterghem I."/>
            <person name="Carere C.R."/>
            <person name="Bay S.K."/>
            <person name="Steen J.A."/>
            <person name="Montgomery K."/>
            <person name="Lines T."/>
            <person name="Beardall J."/>
            <person name="van Dorst J."/>
            <person name="Snape I."/>
            <person name="Stott M.B."/>
            <person name="Hugenholtz P."/>
            <person name="Ferrari B.C."/>
        </authorList>
    </citation>
    <scope>NUCLEOTIDE SEQUENCE [LARGE SCALE GENOMIC DNA]</scope>
    <source>
        <strain evidence="3">RRmetagenome_bin12</strain>
    </source>
</reference>
<keyword evidence="1" id="KW-0472">Membrane</keyword>
<dbReference type="Pfam" id="PF02470">
    <property type="entry name" value="MlaD"/>
    <property type="match status" value="1"/>
</dbReference>
<comment type="caution">
    <text evidence="3">The sequence shown here is derived from an EMBL/GenBank/DDBJ whole genome shotgun (WGS) entry which is preliminary data.</text>
</comment>
<evidence type="ECO:0000256" key="1">
    <source>
        <dbReference type="SAM" id="Phobius"/>
    </source>
</evidence>
<feature type="domain" description="Mce/MlaD" evidence="2">
    <location>
        <begin position="52"/>
        <end position="125"/>
    </location>
</feature>
<dbReference type="PANTHER" id="PTHR33371:SF4">
    <property type="entry name" value="INTERMEMBRANE PHOSPHOLIPID TRANSPORT SYSTEM BINDING PROTEIN MLAD"/>
    <property type="match status" value="1"/>
</dbReference>
<keyword evidence="1" id="KW-1133">Transmembrane helix</keyword>
<gene>
    <name evidence="3" type="ORF">DLM65_03420</name>
</gene>
<proteinExistence type="predicted"/>
<dbReference type="Proteomes" id="UP000248724">
    <property type="component" value="Unassembled WGS sequence"/>
</dbReference>
<name>A0A2W5ZHX8_9BACT</name>
<feature type="transmembrane region" description="Helical" evidence="1">
    <location>
        <begin position="12"/>
        <end position="36"/>
    </location>
</feature>
<evidence type="ECO:0000313" key="4">
    <source>
        <dbReference type="Proteomes" id="UP000248724"/>
    </source>
</evidence>
<accession>A0A2W5ZHX8</accession>
<dbReference type="EMBL" id="QHBU01000062">
    <property type="protein sequence ID" value="PZR82655.1"/>
    <property type="molecule type" value="Genomic_DNA"/>
</dbReference>
<evidence type="ECO:0000259" key="2">
    <source>
        <dbReference type="Pfam" id="PF02470"/>
    </source>
</evidence>
<protein>
    <recommendedName>
        <fullName evidence="2">Mce/MlaD domain-containing protein</fullName>
    </recommendedName>
</protein>
<dbReference type="InterPro" id="IPR052336">
    <property type="entry name" value="MlaD_Phospholipid_Transporter"/>
</dbReference>
<dbReference type="AlphaFoldDB" id="A0A2W5ZHX8"/>
<keyword evidence="1" id="KW-0812">Transmembrane</keyword>